<dbReference type="GO" id="GO:0030594">
    <property type="term" value="F:neurotransmitter receptor activity"/>
    <property type="evidence" value="ECO:0000318"/>
    <property type="project" value="GO_Central"/>
</dbReference>
<dbReference type="CDD" id="cd14967">
    <property type="entry name" value="7tmA_amine_R-like"/>
    <property type="match status" value="1"/>
</dbReference>
<dbReference type="AlphaFoldDB" id="A7SRR1"/>
<dbReference type="SMART" id="SM01381">
    <property type="entry name" value="7TM_GPCR_Srsx"/>
    <property type="match status" value="1"/>
</dbReference>
<evidence type="ECO:0000259" key="11">
    <source>
        <dbReference type="PROSITE" id="PS50262"/>
    </source>
</evidence>
<dbReference type="HOGENOM" id="CLU_009579_11_0_1"/>
<dbReference type="InParanoid" id="A7SRR1"/>
<dbReference type="InterPro" id="IPR017452">
    <property type="entry name" value="GPCR_Rhodpsn_7TM"/>
</dbReference>
<dbReference type="GO" id="GO:0045202">
    <property type="term" value="C:synapse"/>
    <property type="evidence" value="ECO:0007669"/>
    <property type="project" value="GOC"/>
</dbReference>
<dbReference type="GO" id="GO:0007268">
    <property type="term" value="P:chemical synaptic transmission"/>
    <property type="evidence" value="ECO:0000318"/>
    <property type="project" value="GO_Central"/>
</dbReference>
<dbReference type="STRING" id="45351.A7SRR1"/>
<evidence type="ECO:0000256" key="7">
    <source>
        <dbReference type="ARBA" id="ARBA00023170"/>
    </source>
</evidence>
<evidence type="ECO:0000256" key="5">
    <source>
        <dbReference type="ARBA" id="ARBA00023040"/>
    </source>
</evidence>
<feature type="transmembrane region" description="Helical" evidence="10">
    <location>
        <begin position="27"/>
        <end position="53"/>
    </location>
</feature>
<keyword evidence="7 9" id="KW-0675">Receptor</keyword>
<dbReference type="PROSITE" id="PS50262">
    <property type="entry name" value="G_PROTEIN_RECEP_F1_2"/>
    <property type="match status" value="1"/>
</dbReference>
<proteinExistence type="inferred from homology"/>
<organism evidence="12 13">
    <name type="scientific">Nematostella vectensis</name>
    <name type="common">Starlet sea anemone</name>
    <dbReference type="NCBI Taxonomy" id="45351"/>
    <lineage>
        <taxon>Eukaryota</taxon>
        <taxon>Metazoa</taxon>
        <taxon>Cnidaria</taxon>
        <taxon>Anthozoa</taxon>
        <taxon>Hexacorallia</taxon>
        <taxon>Actiniaria</taxon>
        <taxon>Edwardsiidae</taxon>
        <taxon>Nematostella</taxon>
    </lineage>
</organism>
<dbReference type="InterPro" id="IPR000276">
    <property type="entry name" value="GPCR_Rhodpsn"/>
</dbReference>
<dbReference type="PANTHER" id="PTHR24247:SF202">
    <property type="entry name" value="5-HYDROXYTRYPTAMINE RECEPTOR 1"/>
    <property type="match status" value="1"/>
</dbReference>
<dbReference type="eggNOG" id="KOG3656">
    <property type="taxonomic scope" value="Eukaryota"/>
</dbReference>
<reference evidence="12 13" key="1">
    <citation type="journal article" date="2007" name="Science">
        <title>Sea anemone genome reveals ancestral eumetazoan gene repertoire and genomic organization.</title>
        <authorList>
            <person name="Putnam N.H."/>
            <person name="Srivastava M."/>
            <person name="Hellsten U."/>
            <person name="Dirks B."/>
            <person name="Chapman J."/>
            <person name="Salamov A."/>
            <person name="Terry A."/>
            <person name="Shapiro H."/>
            <person name="Lindquist E."/>
            <person name="Kapitonov V.V."/>
            <person name="Jurka J."/>
            <person name="Genikhovich G."/>
            <person name="Grigoriev I.V."/>
            <person name="Lucas S.M."/>
            <person name="Steele R.E."/>
            <person name="Finnerty J.R."/>
            <person name="Technau U."/>
            <person name="Martindale M.Q."/>
            <person name="Rokhsar D.S."/>
        </authorList>
    </citation>
    <scope>NUCLEOTIDE SEQUENCE [LARGE SCALE GENOMIC DNA]</scope>
    <source>
        <strain evidence="13">CH2 X CH6</strain>
    </source>
</reference>
<dbReference type="Proteomes" id="UP000001593">
    <property type="component" value="Unassembled WGS sequence"/>
</dbReference>
<comment type="similarity">
    <text evidence="9">Belongs to the G-protein coupled receptor 1 family.</text>
</comment>
<dbReference type="Pfam" id="PF00001">
    <property type="entry name" value="7tm_1"/>
    <property type="match status" value="2"/>
</dbReference>
<dbReference type="GO" id="GO:0004993">
    <property type="term" value="F:G protein-coupled serotonin receptor activity"/>
    <property type="evidence" value="ECO:0000318"/>
    <property type="project" value="GO_Central"/>
</dbReference>
<evidence type="ECO:0000256" key="9">
    <source>
        <dbReference type="RuleBase" id="RU000688"/>
    </source>
</evidence>
<dbReference type="EMBL" id="DS469766">
    <property type="protein sequence ID" value="EDO33608.1"/>
    <property type="molecule type" value="Genomic_DNA"/>
</dbReference>
<accession>A7SRR1</accession>
<sequence>MANLSSNYSDELSSGLGSKQDLADLHVVVLSTSFIGILSVLTLVGNFMVLATFCMCKELRSITNYFLVSLSVADILTAVLSMPIFLVLRITNDKWNFPGGQGFAMIFGTVDMLCGTASIWNLCLVSLDRFLAISMPLKHMVILTPSRAVFVIIVAWALALGVSSLIHVTWAHKAYLIVTLSFFVPLALIVFSYVKIYQVKTATSSLRRTGGTKFKRDFRTARQMIIVIGSFIICWFGFFVVNVVLASRKVNPSPVILNLVKALTYLNSCINPLLFTFISQKFKIAFSQIFRCQKPDLRSATRHTNSTIRRQSQSRRNCYSVISSNSPSPAPNRRLLPINEEALIEKETCL</sequence>
<evidence type="ECO:0000313" key="12">
    <source>
        <dbReference type="EMBL" id="EDO33608.1"/>
    </source>
</evidence>
<evidence type="ECO:0000256" key="10">
    <source>
        <dbReference type="SAM" id="Phobius"/>
    </source>
</evidence>
<dbReference type="Gene3D" id="1.20.1070.10">
    <property type="entry name" value="Rhodopsin 7-helix transmembrane proteins"/>
    <property type="match status" value="1"/>
</dbReference>
<keyword evidence="4 10" id="KW-1133">Transmembrane helix</keyword>
<dbReference type="OMA" id="MCKELRS"/>
<evidence type="ECO:0000256" key="6">
    <source>
        <dbReference type="ARBA" id="ARBA00023136"/>
    </source>
</evidence>
<name>A7SRR1_NEMVE</name>
<dbReference type="PANTHER" id="PTHR24247">
    <property type="entry name" value="5-HYDROXYTRYPTAMINE RECEPTOR"/>
    <property type="match status" value="1"/>
</dbReference>
<keyword evidence="2" id="KW-1003">Cell membrane</keyword>
<keyword evidence="5 9" id="KW-0297">G-protein coupled receptor</keyword>
<dbReference type="PRINTS" id="PR00237">
    <property type="entry name" value="GPCRRHODOPSN"/>
</dbReference>
<evidence type="ECO:0000256" key="8">
    <source>
        <dbReference type="ARBA" id="ARBA00023224"/>
    </source>
</evidence>
<keyword evidence="6 10" id="KW-0472">Membrane</keyword>
<gene>
    <name evidence="12" type="ORF">NEMVEDRAFT_v1g216426</name>
</gene>
<dbReference type="FunFam" id="1.20.1070.10:FF:000671">
    <property type="entry name" value="Predicted protein"/>
    <property type="match status" value="1"/>
</dbReference>
<dbReference type="PhylomeDB" id="A7SRR1"/>
<keyword evidence="13" id="KW-1185">Reference proteome</keyword>
<dbReference type="SUPFAM" id="SSF81321">
    <property type="entry name" value="Family A G protein-coupled receptor-like"/>
    <property type="match status" value="1"/>
</dbReference>
<comment type="subcellular location">
    <subcellularLocation>
        <location evidence="1">Cell membrane</location>
        <topology evidence="1">Multi-pass membrane protein</topology>
    </subcellularLocation>
</comment>
<dbReference type="PROSITE" id="PS00237">
    <property type="entry name" value="G_PROTEIN_RECEP_F1_1"/>
    <property type="match status" value="1"/>
</dbReference>
<evidence type="ECO:0000313" key="13">
    <source>
        <dbReference type="Proteomes" id="UP000001593"/>
    </source>
</evidence>
<feature type="transmembrane region" description="Helical" evidence="10">
    <location>
        <begin position="148"/>
        <end position="168"/>
    </location>
</feature>
<feature type="transmembrane region" description="Helical" evidence="10">
    <location>
        <begin position="224"/>
        <end position="247"/>
    </location>
</feature>
<evidence type="ECO:0000256" key="3">
    <source>
        <dbReference type="ARBA" id="ARBA00022692"/>
    </source>
</evidence>
<dbReference type="GO" id="GO:0030425">
    <property type="term" value="C:dendrite"/>
    <property type="evidence" value="ECO:0000318"/>
    <property type="project" value="GO_Central"/>
</dbReference>
<keyword evidence="8 9" id="KW-0807">Transducer</keyword>
<evidence type="ECO:0000256" key="2">
    <source>
        <dbReference type="ARBA" id="ARBA00022475"/>
    </source>
</evidence>
<evidence type="ECO:0000256" key="1">
    <source>
        <dbReference type="ARBA" id="ARBA00004651"/>
    </source>
</evidence>
<keyword evidence="3 9" id="KW-0812">Transmembrane</keyword>
<feature type="transmembrane region" description="Helical" evidence="10">
    <location>
        <begin position="102"/>
        <end position="127"/>
    </location>
</feature>
<feature type="transmembrane region" description="Helical" evidence="10">
    <location>
        <begin position="65"/>
        <end position="90"/>
    </location>
</feature>
<dbReference type="GO" id="GO:0005886">
    <property type="term" value="C:plasma membrane"/>
    <property type="evidence" value="ECO:0000318"/>
    <property type="project" value="GO_Central"/>
</dbReference>
<feature type="transmembrane region" description="Helical" evidence="10">
    <location>
        <begin position="174"/>
        <end position="194"/>
    </location>
</feature>
<evidence type="ECO:0000256" key="4">
    <source>
        <dbReference type="ARBA" id="ARBA00022989"/>
    </source>
</evidence>
<feature type="transmembrane region" description="Helical" evidence="10">
    <location>
        <begin position="259"/>
        <end position="278"/>
    </location>
</feature>
<feature type="domain" description="G-protein coupled receptors family 1 profile" evidence="11">
    <location>
        <begin position="45"/>
        <end position="275"/>
    </location>
</feature>
<dbReference type="GO" id="GO:0007187">
    <property type="term" value="P:G protein-coupled receptor signaling pathway, coupled to cyclic nucleotide second messenger"/>
    <property type="evidence" value="ECO:0000318"/>
    <property type="project" value="GO_Central"/>
</dbReference>
<protein>
    <recommendedName>
        <fullName evidence="11">G-protein coupled receptors family 1 profile domain-containing protein</fullName>
    </recommendedName>
</protein>